<dbReference type="AlphaFoldDB" id="A0A9Q4GIC6"/>
<evidence type="ECO:0000313" key="2">
    <source>
        <dbReference type="Proteomes" id="UP001149411"/>
    </source>
</evidence>
<proteinExistence type="predicted"/>
<evidence type="ECO:0000313" key="1">
    <source>
        <dbReference type="EMBL" id="MCX2818678.1"/>
    </source>
</evidence>
<dbReference type="EMBL" id="RKLV01000004">
    <property type="protein sequence ID" value="MCX2818678.1"/>
    <property type="molecule type" value="Genomic_DNA"/>
</dbReference>
<protein>
    <submittedName>
        <fullName evidence="1">Uncharacterized protein</fullName>
    </submittedName>
</protein>
<keyword evidence="2" id="KW-1185">Reference proteome</keyword>
<reference evidence="1" key="1">
    <citation type="submission" date="2022-09" db="EMBL/GenBank/DDBJ databases">
        <title>Haloadaptaus new haloarchaeum isolated from saline soil.</title>
        <authorList>
            <person name="Duran-Viseras A."/>
            <person name="Sanchez-Porro C."/>
            <person name="Ventosa A."/>
        </authorList>
    </citation>
    <scope>NUCLEOTIDE SEQUENCE</scope>
    <source>
        <strain evidence="1">F3-133</strain>
    </source>
</reference>
<comment type="caution">
    <text evidence="1">The sequence shown here is derived from an EMBL/GenBank/DDBJ whole genome shotgun (WGS) entry which is preliminary data.</text>
</comment>
<name>A0A9Q4GIC6_9EURY</name>
<organism evidence="1 2">
    <name type="scientific">Halorutilus salinus</name>
    <dbReference type="NCBI Taxonomy" id="2487751"/>
    <lineage>
        <taxon>Archaea</taxon>
        <taxon>Methanobacteriati</taxon>
        <taxon>Methanobacteriota</taxon>
        <taxon>Stenosarchaea group</taxon>
        <taxon>Halobacteria</taxon>
        <taxon>Halorutilales</taxon>
        <taxon>Halorutilaceae</taxon>
        <taxon>Halorutilus</taxon>
    </lineage>
</organism>
<sequence length="319" mass="34682">MFTVAELRSLVEDLAPRSGTVEVKADLPERLDVRLDAEETALPAPFFETEGRVRETPSGFVSSGDVTVYRERPTELHELRIVDDPFAVEGSHVVPVNSPVAGFVGSSETVRAVVDSFLTSVSETVGSEVSVYIDAHASERTQHRGVTAVDADYTARLDGLRDAAGMRTPTVDEAAVDLSRGDETEANWSFDLRNHGTLSAVSLNDRGYEGAEKLRRARQRSGFAQEVNWTAENRRGAVSAEVSYTSENTATYLEELRDTGVPTPARSSFDLGYNVGDGKTSLSLDFETDGEPTASLRDRLGAWTAFVPLPVAPVVYYIS</sequence>
<gene>
    <name evidence="1" type="ORF">EGH25_04850</name>
</gene>
<accession>A0A9Q4GIC6</accession>
<dbReference type="Proteomes" id="UP001149411">
    <property type="component" value="Unassembled WGS sequence"/>
</dbReference>
<dbReference type="RefSeq" id="WP_266086520.1">
    <property type="nucleotide sequence ID" value="NZ_RKLV01000004.1"/>
</dbReference>